<evidence type="ECO:0000313" key="4">
    <source>
        <dbReference type="Proteomes" id="UP001595579"/>
    </source>
</evidence>
<name>A0ABV7LNY2_9GAMM</name>
<keyword evidence="2" id="KW-0812">Transmembrane</keyword>
<evidence type="ECO:0000256" key="2">
    <source>
        <dbReference type="SAM" id="Phobius"/>
    </source>
</evidence>
<feature type="transmembrane region" description="Helical" evidence="2">
    <location>
        <begin position="7"/>
        <end position="28"/>
    </location>
</feature>
<comment type="caution">
    <text evidence="3">The sequence shown here is derived from an EMBL/GenBank/DDBJ whole genome shotgun (WGS) entry which is preliminary data.</text>
</comment>
<keyword evidence="4" id="KW-1185">Reference proteome</keyword>
<feature type="transmembrane region" description="Helical" evidence="2">
    <location>
        <begin position="64"/>
        <end position="81"/>
    </location>
</feature>
<keyword evidence="2" id="KW-1133">Transmembrane helix</keyword>
<evidence type="ECO:0000256" key="1">
    <source>
        <dbReference type="SAM" id="MobiDB-lite"/>
    </source>
</evidence>
<feature type="region of interest" description="Disordered" evidence="1">
    <location>
        <begin position="119"/>
        <end position="146"/>
    </location>
</feature>
<feature type="transmembrane region" description="Helical" evidence="2">
    <location>
        <begin position="34"/>
        <end position="52"/>
    </location>
</feature>
<gene>
    <name evidence="3" type="ORF">ACFOEV_07355</name>
</gene>
<evidence type="ECO:0000313" key="3">
    <source>
        <dbReference type="EMBL" id="MFC3283420.1"/>
    </source>
</evidence>
<dbReference type="RefSeq" id="WP_386772488.1">
    <property type="nucleotide sequence ID" value="NZ_JBHRUG010000017.1"/>
</dbReference>
<protein>
    <submittedName>
        <fullName evidence="3">Uncharacterized protein</fullName>
    </submittedName>
</protein>
<dbReference type="Proteomes" id="UP001595579">
    <property type="component" value="Unassembled WGS sequence"/>
</dbReference>
<accession>A0ABV7LNY2</accession>
<feature type="transmembrane region" description="Helical" evidence="2">
    <location>
        <begin position="87"/>
        <end position="112"/>
    </location>
</feature>
<dbReference type="EMBL" id="JBHRUG010000017">
    <property type="protein sequence ID" value="MFC3283420.1"/>
    <property type="molecule type" value="Genomic_DNA"/>
</dbReference>
<keyword evidence="2" id="KW-0472">Membrane</keyword>
<sequence>MLISDSIPLLWLTYVLLSLVVLVTGYLGIRFLPFLPRLVITGMVAGSLWMPARFSLPLLEEGEFYTGLAPAVVVAGVSFLQHEGGAFASAMTFLLVGVAIGAATGVALWVLWRRRGDNDGNGAKKERAPRRADKPATGKRREPVIG</sequence>
<reference evidence="4" key="1">
    <citation type="journal article" date="2019" name="Int. J. Syst. Evol. Microbiol.">
        <title>The Global Catalogue of Microorganisms (GCM) 10K type strain sequencing project: providing services to taxonomists for standard genome sequencing and annotation.</title>
        <authorList>
            <consortium name="The Broad Institute Genomics Platform"/>
            <consortium name="The Broad Institute Genome Sequencing Center for Infectious Disease"/>
            <person name="Wu L."/>
            <person name="Ma J."/>
        </authorList>
    </citation>
    <scope>NUCLEOTIDE SEQUENCE [LARGE SCALE GENOMIC DNA]</scope>
    <source>
        <strain evidence="4">CECT 7698</strain>
    </source>
</reference>
<organism evidence="3 4">
    <name type="scientific">Litchfieldella rifensis</name>
    <dbReference type="NCBI Taxonomy" id="762643"/>
    <lineage>
        <taxon>Bacteria</taxon>
        <taxon>Pseudomonadati</taxon>
        <taxon>Pseudomonadota</taxon>
        <taxon>Gammaproteobacteria</taxon>
        <taxon>Oceanospirillales</taxon>
        <taxon>Halomonadaceae</taxon>
        <taxon>Litchfieldella</taxon>
    </lineage>
</organism>
<proteinExistence type="predicted"/>